<feature type="coiled-coil region" evidence="6">
    <location>
        <begin position="112"/>
        <end position="139"/>
    </location>
</feature>
<dbReference type="Proteomes" id="UP000034913">
    <property type="component" value="Unassembled WGS sequence"/>
</dbReference>
<reference evidence="8 9" key="1">
    <citation type="journal article" date="2015" name="Nature">
        <title>rRNA introns, odd ribosomes, and small enigmatic genomes across a large radiation of phyla.</title>
        <authorList>
            <person name="Brown C.T."/>
            <person name="Hug L.A."/>
            <person name="Thomas B.C."/>
            <person name="Sharon I."/>
            <person name="Castelle C.J."/>
            <person name="Singh A."/>
            <person name="Wilkins M.J."/>
            <person name="Williams K.H."/>
            <person name="Banfield J.F."/>
        </authorList>
    </citation>
    <scope>NUCLEOTIDE SEQUENCE [LARGE SCALE GENOMIC DNA]</scope>
</reference>
<evidence type="ECO:0000313" key="9">
    <source>
        <dbReference type="Proteomes" id="UP000034913"/>
    </source>
</evidence>
<keyword evidence="4 7" id="KW-1133">Transmembrane helix</keyword>
<comment type="subcellular location">
    <subcellularLocation>
        <location evidence="1">Membrane</location>
        <topology evidence="1">Single-pass membrane protein</topology>
    </subcellularLocation>
</comment>
<name>A0A0G2A3E3_UNCK3</name>
<dbReference type="PANTHER" id="PTHR34478:SF1">
    <property type="entry name" value="PROTEIN LEMA"/>
    <property type="match status" value="1"/>
</dbReference>
<accession>A0A0G2A3E3</accession>
<evidence type="ECO:0000313" key="8">
    <source>
        <dbReference type="EMBL" id="KKW26694.1"/>
    </source>
</evidence>
<keyword evidence="6" id="KW-0175">Coiled coil</keyword>
<dbReference type="EMBL" id="LCRB01000002">
    <property type="protein sequence ID" value="KKW26694.1"/>
    <property type="molecule type" value="Genomic_DNA"/>
</dbReference>
<evidence type="ECO:0000256" key="5">
    <source>
        <dbReference type="ARBA" id="ARBA00023136"/>
    </source>
</evidence>
<keyword evidence="3 7" id="KW-0812">Transmembrane</keyword>
<feature type="transmembrane region" description="Helical" evidence="7">
    <location>
        <begin position="6"/>
        <end position="27"/>
    </location>
</feature>
<dbReference type="AlphaFoldDB" id="A0A0G2A3E3"/>
<evidence type="ECO:0000256" key="7">
    <source>
        <dbReference type="SAM" id="Phobius"/>
    </source>
</evidence>
<protein>
    <submittedName>
        <fullName evidence="8">LemA protein</fullName>
    </submittedName>
</protein>
<evidence type="ECO:0000256" key="6">
    <source>
        <dbReference type="SAM" id="Coils"/>
    </source>
</evidence>
<dbReference type="SUPFAM" id="SSF140478">
    <property type="entry name" value="LemA-like"/>
    <property type="match status" value="1"/>
</dbReference>
<evidence type="ECO:0000256" key="4">
    <source>
        <dbReference type="ARBA" id="ARBA00022989"/>
    </source>
</evidence>
<dbReference type="InterPro" id="IPR023353">
    <property type="entry name" value="LemA-like_dom_sf"/>
</dbReference>
<dbReference type="PATRIC" id="fig|1620414.3.peg.248"/>
<organism evidence="8 9">
    <name type="scientific">candidate division Kazan bacterium GW2011_GWB1_52_7</name>
    <dbReference type="NCBI Taxonomy" id="1620414"/>
    <lineage>
        <taxon>Bacteria</taxon>
        <taxon>Bacteria division Kazan-3B-28</taxon>
    </lineage>
</organism>
<dbReference type="Pfam" id="PF04011">
    <property type="entry name" value="LemA"/>
    <property type="match status" value="1"/>
</dbReference>
<comment type="caution">
    <text evidence="8">The sequence shown here is derived from an EMBL/GenBank/DDBJ whole genome shotgun (WGS) entry which is preliminary data.</text>
</comment>
<evidence type="ECO:0000256" key="2">
    <source>
        <dbReference type="ARBA" id="ARBA00008854"/>
    </source>
</evidence>
<dbReference type="Gene3D" id="1.20.1440.20">
    <property type="entry name" value="LemA-like domain"/>
    <property type="match status" value="1"/>
</dbReference>
<dbReference type="GO" id="GO:0016020">
    <property type="term" value="C:membrane"/>
    <property type="evidence" value="ECO:0007669"/>
    <property type="project" value="UniProtKB-SubCell"/>
</dbReference>
<proteinExistence type="inferred from homology"/>
<sequence length="186" mass="21461">MVWTWIILIIIAVAVWMISMFNGLVVLKNRVDESASDIDVQLKRRHDLIPNLIKAVEGYASHERELFEKVTVARAQAVSAGERGDLKGKAAAENVLTHALRSVFAVAENYPELKASENFRDLQEELADTENKVMSARRFYNTNVRDYNTRREIFPVNIFSNMFNFKHRDLFELEDIAERSVPEVKF</sequence>
<comment type="similarity">
    <text evidence="2">Belongs to the LemA family.</text>
</comment>
<evidence type="ECO:0000256" key="3">
    <source>
        <dbReference type="ARBA" id="ARBA00022692"/>
    </source>
</evidence>
<dbReference type="InterPro" id="IPR007156">
    <property type="entry name" value="MamQ_LemA"/>
</dbReference>
<dbReference type="PANTHER" id="PTHR34478">
    <property type="entry name" value="PROTEIN LEMA"/>
    <property type="match status" value="1"/>
</dbReference>
<gene>
    <name evidence="8" type="ORF">VF00_C0002G0019</name>
</gene>
<evidence type="ECO:0000256" key="1">
    <source>
        <dbReference type="ARBA" id="ARBA00004167"/>
    </source>
</evidence>
<keyword evidence="5 7" id="KW-0472">Membrane</keyword>